<evidence type="ECO:0000259" key="5">
    <source>
        <dbReference type="PROSITE" id="PS50850"/>
    </source>
</evidence>
<feature type="transmembrane region" description="Helical" evidence="4">
    <location>
        <begin position="393"/>
        <end position="417"/>
    </location>
</feature>
<dbReference type="GO" id="GO:0022857">
    <property type="term" value="F:transmembrane transporter activity"/>
    <property type="evidence" value="ECO:0007669"/>
    <property type="project" value="InterPro"/>
</dbReference>
<feature type="transmembrane region" description="Helical" evidence="4">
    <location>
        <begin position="249"/>
        <end position="269"/>
    </location>
</feature>
<feature type="transmembrane region" description="Helical" evidence="4">
    <location>
        <begin position="315"/>
        <end position="335"/>
    </location>
</feature>
<dbReference type="GO" id="GO:0016020">
    <property type="term" value="C:membrane"/>
    <property type="evidence" value="ECO:0007669"/>
    <property type="project" value="UniProtKB-SubCell"/>
</dbReference>
<dbReference type="InterPro" id="IPR050327">
    <property type="entry name" value="Proton-linked_MCT"/>
</dbReference>
<evidence type="ECO:0000256" key="1">
    <source>
        <dbReference type="ARBA" id="ARBA00004141"/>
    </source>
</evidence>
<keyword evidence="4" id="KW-0812">Transmembrane</keyword>
<dbReference type="AlphaFoldDB" id="A0A7D9D102"/>
<evidence type="ECO:0000313" key="7">
    <source>
        <dbReference type="Proteomes" id="UP000478008"/>
    </source>
</evidence>
<feature type="transmembrane region" description="Helical" evidence="4">
    <location>
        <begin position="459"/>
        <end position="477"/>
    </location>
</feature>
<dbReference type="InterPro" id="IPR020846">
    <property type="entry name" value="MFS_dom"/>
</dbReference>
<feature type="transmembrane region" description="Helical" evidence="4">
    <location>
        <begin position="523"/>
        <end position="542"/>
    </location>
</feature>
<keyword evidence="7" id="KW-1185">Reference proteome</keyword>
<proteinExistence type="inferred from homology"/>
<reference evidence="6 7" key="1">
    <citation type="submission" date="2019-07" db="EMBL/GenBank/DDBJ databases">
        <authorList>
            <person name="Friedrich A."/>
            <person name="Schacherer J."/>
        </authorList>
    </citation>
    <scope>NUCLEOTIDE SEQUENCE [LARGE SCALE GENOMIC DNA]</scope>
</reference>
<dbReference type="SUPFAM" id="SSF103473">
    <property type="entry name" value="MFS general substrate transporter"/>
    <property type="match status" value="1"/>
</dbReference>
<feature type="transmembrane region" description="Helical" evidence="4">
    <location>
        <begin position="180"/>
        <end position="204"/>
    </location>
</feature>
<feature type="domain" description="Major facilitator superfamily (MFS) profile" evidence="5">
    <location>
        <begin position="181"/>
        <end position="576"/>
    </location>
</feature>
<dbReference type="Proteomes" id="UP000478008">
    <property type="component" value="Unassembled WGS sequence"/>
</dbReference>
<dbReference type="PANTHER" id="PTHR11360:SF315">
    <property type="entry name" value="TRANSPORTER MCH2-RELATED"/>
    <property type="match status" value="1"/>
</dbReference>
<accession>A0A7D9D102</accession>
<keyword evidence="4" id="KW-1133">Transmembrane helix</keyword>
<evidence type="ECO:0000256" key="2">
    <source>
        <dbReference type="ARBA" id="ARBA00006727"/>
    </source>
</evidence>
<gene>
    <name evidence="6" type="primary">ESBP6</name>
    <name evidence="6" type="ORF">DEBR0S5_06722G</name>
</gene>
<dbReference type="Pfam" id="PF07690">
    <property type="entry name" value="MFS_1"/>
    <property type="match status" value="1"/>
</dbReference>
<comment type="subcellular location">
    <subcellularLocation>
        <location evidence="1">Membrane</location>
        <topology evidence="1">Multi-pass membrane protein</topology>
    </subcellularLocation>
</comment>
<feature type="transmembrane region" description="Helical" evidence="4">
    <location>
        <begin position="341"/>
        <end position="363"/>
    </location>
</feature>
<evidence type="ECO:0000313" key="6">
    <source>
        <dbReference type="EMBL" id="VUG19590.1"/>
    </source>
</evidence>
<organism evidence="6 7">
    <name type="scientific">Dekkera bruxellensis</name>
    <name type="common">Brettanomyces custersii</name>
    <dbReference type="NCBI Taxonomy" id="5007"/>
    <lineage>
        <taxon>Eukaryota</taxon>
        <taxon>Fungi</taxon>
        <taxon>Dikarya</taxon>
        <taxon>Ascomycota</taxon>
        <taxon>Saccharomycotina</taxon>
        <taxon>Pichiomycetes</taxon>
        <taxon>Pichiales</taxon>
        <taxon>Pichiaceae</taxon>
        <taxon>Brettanomyces</taxon>
    </lineage>
</organism>
<evidence type="ECO:0000256" key="4">
    <source>
        <dbReference type="SAM" id="Phobius"/>
    </source>
</evidence>
<feature type="region of interest" description="Disordered" evidence="3">
    <location>
        <begin position="1"/>
        <end position="47"/>
    </location>
</feature>
<feature type="compositionally biased region" description="Polar residues" evidence="3">
    <location>
        <begin position="8"/>
        <end position="26"/>
    </location>
</feature>
<keyword evidence="4" id="KW-0472">Membrane</keyword>
<evidence type="ECO:0000256" key="3">
    <source>
        <dbReference type="SAM" id="MobiDB-lite"/>
    </source>
</evidence>
<dbReference type="InterPro" id="IPR036259">
    <property type="entry name" value="MFS_trans_sf"/>
</dbReference>
<sequence length="635" mass="70690">MTLESMESEFNQNMGTSKNAVSSPNISDGDDVLSLQSSVDSTSNDNEVVPLHSLTSSNSVDSSSLVYRAQSIASSFASSISRIGALHRAITSNVQEVVSDIHDDNLVNAEREEEERKTRLGREMTNLGLDQAIRIATYRSENPEKYDKMMQLKGKEGEEQLERVVTGVSKGAKLPPPDKGYAWVMSLVGFLLLLTTWGANGSYGVYLSYWMNNNIFPGAGAKDYALIGSMVLCLSQSLSPLAQILSAILGIKPVMIVGLILYFVGYFVASYTHELWQLYLTQGFVLGLGFALIFNPMNTLMPEWFDKKRGISSGITVSASGVGGVMFSLASQSLIDQTDDFRWSLKMIGIICLVLQIVIIVLTKPRIPKSRLKNINEIRTRASVMFNFKILKLWYIHSITMWFLLVLGCYIISLFSLSSYCTFVGFSQKVGSDMTAVFNGCQAIGRLIIGLSSDYTGRVNLALVLNVVMFVLIFAMWTNSFSYTCILFYAILSGLTFGSASTLNQPILADQVSPELFPSAWSFENFFMGIWALVVEVIALGLRDQGQKRPFIRAQICAGFFSLGGFFFLLPIRELKIKLFLKKQLALTKKQLDDPDSTLDTEMRTLLEKRKARYSRMLASGVKQYCKRLVYPIRV</sequence>
<dbReference type="PROSITE" id="PS50850">
    <property type="entry name" value="MFS"/>
    <property type="match status" value="1"/>
</dbReference>
<dbReference type="Gene3D" id="1.20.1250.20">
    <property type="entry name" value="MFS general substrate transporter like domains"/>
    <property type="match status" value="2"/>
</dbReference>
<feature type="transmembrane region" description="Helical" evidence="4">
    <location>
        <begin position="484"/>
        <end position="503"/>
    </location>
</feature>
<name>A0A7D9D102_DEKBR</name>
<dbReference type="EMBL" id="CABFWN010000005">
    <property type="protein sequence ID" value="VUG19590.1"/>
    <property type="molecule type" value="Genomic_DNA"/>
</dbReference>
<dbReference type="PANTHER" id="PTHR11360">
    <property type="entry name" value="MONOCARBOXYLATE TRANSPORTER"/>
    <property type="match status" value="1"/>
</dbReference>
<comment type="similarity">
    <text evidence="2">Belongs to the major facilitator superfamily. Monocarboxylate porter (TC 2.A.1.13) family.</text>
</comment>
<feature type="compositionally biased region" description="Low complexity" evidence="3">
    <location>
        <begin position="32"/>
        <end position="47"/>
    </location>
</feature>
<protein>
    <submittedName>
        <fullName evidence="6">DEBR0S5_06722g1_1</fullName>
    </submittedName>
</protein>
<dbReference type="InterPro" id="IPR011701">
    <property type="entry name" value="MFS"/>
</dbReference>
<feature type="transmembrane region" description="Helical" evidence="4">
    <location>
        <begin position="275"/>
        <end position="294"/>
    </location>
</feature>
<feature type="transmembrane region" description="Helical" evidence="4">
    <location>
        <begin position="554"/>
        <end position="572"/>
    </location>
</feature>